<keyword evidence="2" id="KW-1185">Reference proteome</keyword>
<proteinExistence type="predicted"/>
<evidence type="ECO:0000313" key="2">
    <source>
        <dbReference type="Proteomes" id="UP000024635"/>
    </source>
</evidence>
<dbReference type="STRING" id="53326.A0A016WCU3"/>
<dbReference type="EMBL" id="JARK01000389">
    <property type="protein sequence ID" value="EYC37450.1"/>
    <property type="molecule type" value="Genomic_DNA"/>
</dbReference>
<reference evidence="2" key="1">
    <citation type="journal article" date="2015" name="Nat. Genet.">
        <title>The genome and transcriptome of the zoonotic hookworm Ancylostoma ceylanicum identify infection-specific gene families.</title>
        <authorList>
            <person name="Schwarz E.M."/>
            <person name="Hu Y."/>
            <person name="Antoshechkin I."/>
            <person name="Miller M.M."/>
            <person name="Sternberg P.W."/>
            <person name="Aroian R.V."/>
        </authorList>
    </citation>
    <scope>NUCLEOTIDE SEQUENCE</scope>
    <source>
        <strain evidence="2">HY135</strain>
    </source>
</reference>
<dbReference type="AlphaFoldDB" id="A0A016WCU3"/>
<protein>
    <submittedName>
        <fullName evidence="1">Uncharacterized protein</fullName>
    </submittedName>
</protein>
<organism evidence="1 2">
    <name type="scientific">Ancylostoma ceylanicum</name>
    <dbReference type="NCBI Taxonomy" id="53326"/>
    <lineage>
        <taxon>Eukaryota</taxon>
        <taxon>Metazoa</taxon>
        <taxon>Ecdysozoa</taxon>
        <taxon>Nematoda</taxon>
        <taxon>Chromadorea</taxon>
        <taxon>Rhabditida</taxon>
        <taxon>Rhabditina</taxon>
        <taxon>Rhabditomorpha</taxon>
        <taxon>Strongyloidea</taxon>
        <taxon>Ancylostomatidae</taxon>
        <taxon>Ancylostomatinae</taxon>
        <taxon>Ancylostoma</taxon>
    </lineage>
</organism>
<dbReference type="Proteomes" id="UP000024635">
    <property type="component" value="Unassembled WGS sequence"/>
</dbReference>
<accession>A0A016WCU3</accession>
<sequence length="269" mass="30648">MVAAAQLRLLLWKNWLQKIRTPWHTLSEFIIPLLLTGISLGAMIAVKDKYEQDHDASNYRAWPVMGSAYDFITPTNELMPESAILDLTSILSNTTTDCVFLNVSQVGDGGIHLDVKLIYTPITESTRKIMEHVQKRYSITIPNPLGTFYEQRNDFIQDNIPNFFQSSMSIQGFNTEEDMVAYAKKSFSNKCGNPLLEFHGSQISPSVNLVHFDIMCSKNFLRTALYRPTSLLEVFFEIHQLSQHVSLTDDSARIYNHQTYLKPAKSTES</sequence>
<dbReference type="OrthoDB" id="5858566at2759"/>
<comment type="caution">
    <text evidence="1">The sequence shown here is derived from an EMBL/GenBank/DDBJ whole genome shotgun (WGS) entry which is preliminary data.</text>
</comment>
<name>A0A016WCU3_9BILA</name>
<gene>
    <name evidence="1" type="primary">Acey_s0789.g2362</name>
    <name evidence="1" type="ORF">Y032_0789g2362</name>
</gene>
<evidence type="ECO:0000313" key="1">
    <source>
        <dbReference type="EMBL" id="EYC37450.1"/>
    </source>
</evidence>